<reference evidence="1" key="2">
    <citation type="journal article" date="2023" name="IMA Fungus">
        <title>Comparative genomic study of the Penicillium genus elucidates a diverse pangenome and 15 lateral gene transfer events.</title>
        <authorList>
            <person name="Petersen C."/>
            <person name="Sorensen T."/>
            <person name="Nielsen M.R."/>
            <person name="Sondergaard T.E."/>
            <person name="Sorensen J.L."/>
            <person name="Fitzpatrick D.A."/>
            <person name="Frisvad J.C."/>
            <person name="Nielsen K.L."/>
        </authorList>
    </citation>
    <scope>NUCLEOTIDE SEQUENCE</scope>
    <source>
        <strain evidence="1">IBT 30069</strain>
    </source>
</reference>
<name>A0A9W9FUX3_9EURO</name>
<reference evidence="1" key="1">
    <citation type="submission" date="2022-11" db="EMBL/GenBank/DDBJ databases">
        <authorList>
            <person name="Petersen C."/>
        </authorList>
    </citation>
    <scope>NUCLEOTIDE SEQUENCE</scope>
    <source>
        <strain evidence="1">IBT 30069</strain>
    </source>
</reference>
<dbReference type="AlphaFoldDB" id="A0A9W9FUX3"/>
<keyword evidence="2" id="KW-1185">Reference proteome</keyword>
<dbReference type="Gene3D" id="1.10.600.10">
    <property type="entry name" value="Farnesyl Diphosphate Synthase"/>
    <property type="match status" value="1"/>
</dbReference>
<evidence type="ECO:0008006" key="3">
    <source>
        <dbReference type="Google" id="ProtNLM"/>
    </source>
</evidence>
<proteinExistence type="predicted"/>
<protein>
    <recommendedName>
        <fullName evidence="3">Terpene synthase</fullName>
    </recommendedName>
</protein>
<sequence>MGPYTDIYSFFADERFSCLDYQHDSELDAASRTRVCEQMDDILDLFFGVTQCTYLRFEKDTHLRKELWDWAEKELTQATSYDIETLNPVLEAAASFTESCYPLASNEMRFSMSKGTAFIVALDSYLVHSDVKTNLAESQNRINAGLEPLDNFSASYSTFTKSVAHIYGSSNPLVGTLAANGWNQHVEGWCLEEQMQEAYKYTQSGGNSSQSLRICHLEDFPYYLRSITGVPIPYITGIFKPTRELEVPYTLWMSCFPALKVFACLTNDLFSYPKELLGGEEFNYMNIQTKTKQDAGCKSQFVDNKPWTFRDTLYETVTRAANCVQAIDEIFLSQRSGSKSRGAGRGLDYEFQLAASLWSLFKQGYISWHIRCPRYKLDSLRSRYENSEPVF</sequence>
<dbReference type="SUPFAM" id="SSF48576">
    <property type="entry name" value="Terpenoid synthases"/>
    <property type="match status" value="1"/>
</dbReference>
<dbReference type="Proteomes" id="UP001149165">
    <property type="component" value="Unassembled WGS sequence"/>
</dbReference>
<organism evidence="1 2">
    <name type="scientific">Penicillium angulare</name>
    <dbReference type="NCBI Taxonomy" id="116970"/>
    <lineage>
        <taxon>Eukaryota</taxon>
        <taxon>Fungi</taxon>
        <taxon>Dikarya</taxon>
        <taxon>Ascomycota</taxon>
        <taxon>Pezizomycotina</taxon>
        <taxon>Eurotiomycetes</taxon>
        <taxon>Eurotiomycetidae</taxon>
        <taxon>Eurotiales</taxon>
        <taxon>Aspergillaceae</taxon>
        <taxon>Penicillium</taxon>
    </lineage>
</organism>
<comment type="caution">
    <text evidence="1">The sequence shown here is derived from an EMBL/GenBank/DDBJ whole genome shotgun (WGS) entry which is preliminary data.</text>
</comment>
<dbReference type="EMBL" id="JAPQKH010000003">
    <property type="protein sequence ID" value="KAJ5106819.1"/>
    <property type="molecule type" value="Genomic_DNA"/>
</dbReference>
<dbReference type="OrthoDB" id="2998174at2759"/>
<evidence type="ECO:0000313" key="1">
    <source>
        <dbReference type="EMBL" id="KAJ5106819.1"/>
    </source>
</evidence>
<gene>
    <name evidence="1" type="ORF">N7456_003494</name>
</gene>
<evidence type="ECO:0000313" key="2">
    <source>
        <dbReference type="Proteomes" id="UP001149165"/>
    </source>
</evidence>
<dbReference type="InterPro" id="IPR008949">
    <property type="entry name" value="Isoprenoid_synthase_dom_sf"/>
</dbReference>
<accession>A0A9W9FUX3</accession>